<evidence type="ECO:0000256" key="3">
    <source>
        <dbReference type="SAM" id="SignalP"/>
    </source>
</evidence>
<evidence type="ECO:0000256" key="1">
    <source>
        <dbReference type="SAM" id="MobiDB-lite"/>
    </source>
</evidence>
<evidence type="ECO:0000313" key="6">
    <source>
        <dbReference type="Proteomes" id="UP001150062"/>
    </source>
</evidence>
<feature type="domain" description="Dystroglycan-type cadherin-like" evidence="4">
    <location>
        <begin position="491"/>
        <end position="615"/>
    </location>
</feature>
<feature type="chain" id="PRO_5046497107" evidence="3">
    <location>
        <begin position="29"/>
        <end position="926"/>
    </location>
</feature>
<gene>
    <name evidence="5" type="ORF">M0813_23999</name>
</gene>
<feature type="domain" description="Dystroglycan-type cadherin-like" evidence="4">
    <location>
        <begin position="616"/>
        <end position="718"/>
    </location>
</feature>
<name>A0ABQ8Y8G1_9EUKA</name>
<keyword evidence="6" id="KW-1185">Reference proteome</keyword>
<dbReference type="EMBL" id="JAOAOG010000198">
    <property type="protein sequence ID" value="KAJ6240900.1"/>
    <property type="molecule type" value="Genomic_DNA"/>
</dbReference>
<evidence type="ECO:0000259" key="4">
    <source>
        <dbReference type="SMART" id="SM00736"/>
    </source>
</evidence>
<keyword evidence="3" id="KW-0732">Signal</keyword>
<feature type="transmembrane region" description="Helical" evidence="2">
    <location>
        <begin position="717"/>
        <end position="743"/>
    </location>
</feature>
<keyword evidence="2" id="KW-0812">Transmembrane</keyword>
<dbReference type="SMART" id="SM00736">
    <property type="entry name" value="CADG"/>
    <property type="match status" value="2"/>
</dbReference>
<evidence type="ECO:0000313" key="5">
    <source>
        <dbReference type="EMBL" id="KAJ6240900.1"/>
    </source>
</evidence>
<feature type="signal peptide" evidence="3">
    <location>
        <begin position="1"/>
        <end position="28"/>
    </location>
</feature>
<reference evidence="5" key="1">
    <citation type="submission" date="2022-08" db="EMBL/GenBank/DDBJ databases">
        <title>Novel sulfate-reducing endosymbionts in the free-living metamonad Anaeramoeba.</title>
        <authorList>
            <person name="Jerlstrom-Hultqvist J."/>
            <person name="Cepicka I."/>
            <person name="Gallot-Lavallee L."/>
            <person name="Salas-Leiva D."/>
            <person name="Curtis B.A."/>
            <person name="Zahonova K."/>
            <person name="Pipaliya S."/>
            <person name="Dacks J."/>
            <person name="Roger A.J."/>
        </authorList>
    </citation>
    <scope>NUCLEOTIDE SEQUENCE</scope>
    <source>
        <strain evidence="5">Schooner1</strain>
    </source>
</reference>
<keyword evidence="2" id="KW-1133">Transmembrane helix</keyword>
<dbReference type="Pfam" id="PF05345">
    <property type="entry name" value="He_PIG"/>
    <property type="match status" value="2"/>
</dbReference>
<evidence type="ECO:0000256" key="2">
    <source>
        <dbReference type="SAM" id="Phobius"/>
    </source>
</evidence>
<dbReference type="Gene3D" id="2.60.40.10">
    <property type="entry name" value="Immunoglobulins"/>
    <property type="match status" value="2"/>
</dbReference>
<proteinExistence type="predicted"/>
<dbReference type="InterPro" id="IPR006644">
    <property type="entry name" value="Cadg"/>
</dbReference>
<dbReference type="InterPro" id="IPR013783">
    <property type="entry name" value="Ig-like_fold"/>
</dbReference>
<feature type="compositionally biased region" description="Low complexity" evidence="1">
    <location>
        <begin position="903"/>
        <end position="915"/>
    </location>
</feature>
<organism evidence="5 6">
    <name type="scientific">Anaeramoeba flamelloides</name>
    <dbReference type="NCBI Taxonomy" id="1746091"/>
    <lineage>
        <taxon>Eukaryota</taxon>
        <taxon>Metamonada</taxon>
        <taxon>Anaeramoebidae</taxon>
        <taxon>Anaeramoeba</taxon>
    </lineage>
</organism>
<comment type="caution">
    <text evidence="5">The sequence shown here is derived from an EMBL/GenBank/DDBJ whole genome shotgun (WGS) entry which is preliminary data.</text>
</comment>
<keyword evidence="2" id="KW-0472">Membrane</keyword>
<feature type="region of interest" description="Disordered" evidence="1">
    <location>
        <begin position="903"/>
        <end position="926"/>
    </location>
</feature>
<dbReference type="SUPFAM" id="SSF49313">
    <property type="entry name" value="Cadherin-like"/>
    <property type="match status" value="2"/>
</dbReference>
<dbReference type="InterPro" id="IPR015919">
    <property type="entry name" value="Cadherin-like_sf"/>
</dbReference>
<protein>
    <submittedName>
        <fullName evidence="5">Dystroglycan</fullName>
    </submittedName>
</protein>
<sequence>MKKFGFKFGVIIFILFSSNFLLQQRCLCEEQKCEDHPDKITNEFQVNDYHEDTQDSPKMAVFPERNNILVVWRSWNRDGCVTSLYGRILNEKGEAISGEYLLSESFEGCQYADLTVGVINETHFVVAYTKAVNEETTLGVFISLYEHKMNESNRYGGQIMKVGNEFQITNTTDVSKQTTQKNLVNCVLNTEHIMIVWELYNDNNYQIRGQLSAINADTMGTFFKKISSEIAINDFVQNKELFPDITKTNQDGEKFLVVYQKNLDEVSIQNDKNDNNHKNNNANNHMNNIYFQNFQILQNEEGIEKIGSPVQVNTQNMNHYSQDSPKATSFLNYQYFIIVYQTSPSTIYAQIYDSTDASKIGKEFIINDLYNTFSKGSPSVSELPNNNNDYNSFTAIWSSLEEDGSSEGIFGQLFHFNPQTDANNKIQKIGKQFQINNETFDDQKNGLVQNIDKKNNDFIVVWTSEFQDGSGDGIFGQILNPNNVNIPPFLNKSESLVDHLVFKNQQFVYQFSKDLFIDPNNENLDFDSNLISQNLELPSSSSSISPSFSSTVARSKNSNLPDWLTFDSINRRFSGIVPSNNCEESIQIEVIGKDSCNKAVSDKFSIIFNELNQKPYLNRKLVNQIVLDLKKFSYQFDLDTFLDPDNDLLDYNATLEDNSELPEWLNFDCKDRTFEGVHPDLNGATEKIIKITVVAFDKCNNQASGNFQLTVLNSNKISIIATTAVSTIITISLMVCICCCICCRRKRRRIITDNHNFVNNYTLENTNEDSSEMEFTLSLDDGNDNIPLMDRNNIDNINVEGIYNINQNNIVPQRRDLNIDQFPNNNNFNNTENYIQYLNRTGLDSGLPNNINQNTIPYMDNNINPNMNNNINTGMNTNINPITSGNVTADLAFNYNYIPDPNNNQSNINSDQNISGPIILERSTNN</sequence>
<dbReference type="Proteomes" id="UP001150062">
    <property type="component" value="Unassembled WGS sequence"/>
</dbReference>
<accession>A0ABQ8Y8G1</accession>